<protein>
    <submittedName>
        <fullName evidence="2">Thioesterase</fullName>
    </submittedName>
</protein>
<evidence type="ECO:0000313" key="2">
    <source>
        <dbReference type="EMBL" id="TYS65372.1"/>
    </source>
</evidence>
<dbReference type="RefSeq" id="WP_148949523.1">
    <property type="nucleotide sequence ID" value="NZ_VTES01000002.1"/>
</dbReference>
<proteinExistence type="predicted"/>
<evidence type="ECO:0000313" key="3">
    <source>
        <dbReference type="Proteomes" id="UP000323732"/>
    </source>
</evidence>
<dbReference type="EMBL" id="VTES01000002">
    <property type="protein sequence ID" value="TYS65372.1"/>
    <property type="molecule type" value="Genomic_DNA"/>
</dbReference>
<name>A0A5D4ST65_9BACI</name>
<dbReference type="Proteomes" id="UP000323732">
    <property type="component" value="Unassembled WGS sequence"/>
</dbReference>
<feature type="domain" description="Fluoroacetyl-CoA-specific thioesterase-like" evidence="1">
    <location>
        <begin position="17"/>
        <end position="119"/>
    </location>
</feature>
<sequence length="132" mass="14503">MKPGLKEGAAASIHLTVGPEMFAQFGGQIVHPLFSTASMVYYMEWASRKVILPFLEESEEGMGYAVTVKHLAPAAEGSILNVTAEVVRLERNLIFTSVKAFHGDTVIGKGQVTQAILPRSKIKRFTEKIRLD</sequence>
<accession>A0A5D4ST65</accession>
<dbReference type="PANTHER" id="PTHR36934:SF1">
    <property type="entry name" value="THIOESTERASE DOMAIN-CONTAINING PROTEIN"/>
    <property type="match status" value="1"/>
</dbReference>
<evidence type="ECO:0000259" key="1">
    <source>
        <dbReference type="Pfam" id="PF22636"/>
    </source>
</evidence>
<dbReference type="PANTHER" id="PTHR36934">
    <property type="entry name" value="BLR0278 PROTEIN"/>
    <property type="match status" value="1"/>
</dbReference>
<reference evidence="2 3" key="1">
    <citation type="submission" date="2019-08" db="EMBL/GenBank/DDBJ databases">
        <title>Bacillus genomes from the desert of Cuatro Cienegas, Coahuila.</title>
        <authorList>
            <person name="Olmedo-Alvarez G."/>
        </authorList>
    </citation>
    <scope>NUCLEOTIDE SEQUENCE [LARGE SCALE GENOMIC DNA]</scope>
    <source>
        <strain evidence="2 3">CH37_1T</strain>
    </source>
</reference>
<dbReference type="InterPro" id="IPR029069">
    <property type="entry name" value="HotDog_dom_sf"/>
</dbReference>
<organism evidence="2 3">
    <name type="scientific">Bacillus infantis</name>
    <dbReference type="NCBI Taxonomy" id="324767"/>
    <lineage>
        <taxon>Bacteria</taxon>
        <taxon>Bacillati</taxon>
        <taxon>Bacillota</taxon>
        <taxon>Bacilli</taxon>
        <taxon>Bacillales</taxon>
        <taxon>Bacillaceae</taxon>
        <taxon>Bacillus</taxon>
    </lineage>
</organism>
<dbReference type="SUPFAM" id="SSF54637">
    <property type="entry name" value="Thioesterase/thiol ester dehydrase-isomerase"/>
    <property type="match status" value="1"/>
</dbReference>
<gene>
    <name evidence="2" type="ORF">FZD47_08600</name>
</gene>
<dbReference type="Pfam" id="PF22636">
    <property type="entry name" value="FlK"/>
    <property type="match status" value="1"/>
</dbReference>
<dbReference type="AlphaFoldDB" id="A0A5D4ST65"/>
<dbReference type="InterPro" id="IPR025540">
    <property type="entry name" value="FlK"/>
</dbReference>
<dbReference type="CDD" id="cd03440">
    <property type="entry name" value="hot_dog"/>
    <property type="match status" value="1"/>
</dbReference>
<dbReference type="InterPro" id="IPR054485">
    <property type="entry name" value="FlK-like_dom"/>
</dbReference>
<dbReference type="Gene3D" id="3.10.129.10">
    <property type="entry name" value="Hotdog Thioesterase"/>
    <property type="match status" value="1"/>
</dbReference>
<comment type="caution">
    <text evidence="2">The sequence shown here is derived from an EMBL/GenBank/DDBJ whole genome shotgun (WGS) entry which is preliminary data.</text>
</comment>